<evidence type="ECO:0000256" key="3">
    <source>
        <dbReference type="ARBA" id="ARBA00023015"/>
    </source>
</evidence>
<evidence type="ECO:0000256" key="8">
    <source>
        <dbReference type="SAM" id="MobiDB-lite"/>
    </source>
</evidence>
<dbReference type="PROSITE" id="PS50217">
    <property type="entry name" value="BZIP"/>
    <property type="match status" value="1"/>
</dbReference>
<feature type="compositionally biased region" description="Basic and acidic residues" evidence="8">
    <location>
        <begin position="154"/>
        <end position="167"/>
    </location>
</feature>
<dbReference type="PANTHER" id="PTHR47416:SF8">
    <property type="entry name" value="BASIC-LEUCINE ZIPPER TRANSCRIPTION FACTOR E-RELATED"/>
    <property type="match status" value="1"/>
</dbReference>
<dbReference type="EMBL" id="BEGY01000019">
    <property type="protein sequence ID" value="GAX76757.1"/>
    <property type="molecule type" value="Genomic_DNA"/>
</dbReference>
<dbReference type="PANTHER" id="PTHR47416">
    <property type="entry name" value="BASIC-LEUCINE ZIPPER TRANSCRIPTION FACTOR F-RELATED"/>
    <property type="match status" value="1"/>
</dbReference>
<evidence type="ECO:0000256" key="1">
    <source>
        <dbReference type="ARBA" id="ARBA00004123"/>
    </source>
</evidence>
<comment type="caution">
    <text evidence="10">The sequence shown here is derived from an EMBL/GenBank/DDBJ whole genome shotgun (WGS) entry which is preliminary data.</text>
</comment>
<accession>A0A250X105</accession>
<dbReference type="OrthoDB" id="644067at2759"/>
<dbReference type="InterPro" id="IPR046347">
    <property type="entry name" value="bZIP_sf"/>
</dbReference>
<sequence>MASPQDAFPVSDLFSSFSPDFDDLLGSDVNFLSFLEENFVLSESDPCSSPFDCISSPLCESSNGESTPQPAGCDESPLQPGALVELAIVRCSGPPTRKGVARLVTTEVSSQDVKVEDLLKGLHASTRQCSTSSDEDEDSDASNDTDEGAIIQDEDQKKCNKRKAAEVDWRSISDPAERRRQRRLAKNRVTAARSRQRKKVQWAELEGRLTNMDNENKRLRAMLEQLSKENQVLRHQLNQGVAEVDMDASTSETLGRGKSSAEPAVLVFISTLLLLLLALSPGDQALLLGSTVPLVLLLHVLQARGMDCHSSVCDALLEALLKIKLLLTRGCTSLRKSSSLKIEASSTWLRRKRWSTSYSPKLALIKCESVESAYNPFPNLISCILR</sequence>
<keyword evidence="5" id="KW-0804">Transcription</keyword>
<feature type="domain" description="BZIP" evidence="9">
    <location>
        <begin position="177"/>
        <end position="240"/>
    </location>
</feature>
<evidence type="ECO:0000256" key="4">
    <source>
        <dbReference type="ARBA" id="ARBA00023125"/>
    </source>
</evidence>
<gene>
    <name evidence="10" type="ORF">CEUSTIGMA_g4204.t1</name>
</gene>
<feature type="region of interest" description="Disordered" evidence="8">
    <location>
        <begin position="172"/>
        <end position="191"/>
    </location>
</feature>
<comment type="similarity">
    <text evidence="2">Belongs to the bZIP family.</text>
</comment>
<dbReference type="InterPro" id="IPR004827">
    <property type="entry name" value="bZIP"/>
</dbReference>
<evidence type="ECO:0000256" key="7">
    <source>
        <dbReference type="SAM" id="Coils"/>
    </source>
</evidence>
<evidence type="ECO:0000256" key="5">
    <source>
        <dbReference type="ARBA" id="ARBA00023163"/>
    </source>
</evidence>
<proteinExistence type="inferred from homology"/>
<dbReference type="GO" id="GO:0005634">
    <property type="term" value="C:nucleus"/>
    <property type="evidence" value="ECO:0007669"/>
    <property type="project" value="UniProtKB-SubCell"/>
</dbReference>
<dbReference type="AlphaFoldDB" id="A0A250X105"/>
<evidence type="ECO:0000256" key="2">
    <source>
        <dbReference type="ARBA" id="ARBA00007163"/>
    </source>
</evidence>
<feature type="compositionally biased region" description="Acidic residues" evidence="8">
    <location>
        <begin position="133"/>
        <end position="147"/>
    </location>
</feature>
<comment type="subcellular location">
    <subcellularLocation>
        <location evidence="1">Nucleus</location>
    </subcellularLocation>
</comment>
<reference evidence="10 11" key="1">
    <citation type="submission" date="2017-08" db="EMBL/GenBank/DDBJ databases">
        <title>Acidophilic green algal genome provides insights into adaptation to an acidic environment.</title>
        <authorList>
            <person name="Hirooka S."/>
            <person name="Hirose Y."/>
            <person name="Kanesaki Y."/>
            <person name="Higuchi S."/>
            <person name="Fujiwara T."/>
            <person name="Onuma R."/>
            <person name="Era A."/>
            <person name="Ohbayashi R."/>
            <person name="Uzuka A."/>
            <person name="Nozaki H."/>
            <person name="Yoshikawa H."/>
            <person name="Miyagishima S.Y."/>
        </authorList>
    </citation>
    <scope>NUCLEOTIDE SEQUENCE [LARGE SCALE GENOMIC DNA]</scope>
    <source>
        <strain evidence="10 11">NIES-2499</strain>
    </source>
</reference>
<keyword evidence="4" id="KW-0238">DNA-binding</keyword>
<dbReference type="SMART" id="SM00338">
    <property type="entry name" value="BRLZ"/>
    <property type="match status" value="1"/>
</dbReference>
<organism evidence="10 11">
    <name type="scientific">Chlamydomonas eustigma</name>
    <dbReference type="NCBI Taxonomy" id="1157962"/>
    <lineage>
        <taxon>Eukaryota</taxon>
        <taxon>Viridiplantae</taxon>
        <taxon>Chlorophyta</taxon>
        <taxon>core chlorophytes</taxon>
        <taxon>Chlorophyceae</taxon>
        <taxon>CS clade</taxon>
        <taxon>Chlamydomonadales</taxon>
        <taxon>Chlamydomonadaceae</taxon>
        <taxon>Chlamydomonas</taxon>
    </lineage>
</organism>
<keyword evidence="3" id="KW-0805">Transcription regulation</keyword>
<dbReference type="Proteomes" id="UP000232323">
    <property type="component" value="Unassembled WGS sequence"/>
</dbReference>
<keyword evidence="7" id="KW-0175">Coiled coil</keyword>
<feature type="coiled-coil region" evidence="7">
    <location>
        <begin position="209"/>
        <end position="243"/>
    </location>
</feature>
<name>A0A250X105_9CHLO</name>
<dbReference type="SUPFAM" id="SSF57959">
    <property type="entry name" value="Leucine zipper domain"/>
    <property type="match status" value="1"/>
</dbReference>
<keyword evidence="6" id="KW-0539">Nucleus</keyword>
<dbReference type="Gene3D" id="1.20.5.170">
    <property type="match status" value="1"/>
</dbReference>
<feature type="region of interest" description="Disordered" evidence="8">
    <location>
        <begin position="125"/>
        <end position="167"/>
    </location>
</feature>
<evidence type="ECO:0000313" key="11">
    <source>
        <dbReference type="Proteomes" id="UP000232323"/>
    </source>
</evidence>
<keyword evidence="11" id="KW-1185">Reference proteome</keyword>
<evidence type="ECO:0000259" key="9">
    <source>
        <dbReference type="PROSITE" id="PS50217"/>
    </source>
</evidence>
<protein>
    <recommendedName>
        <fullName evidence="9">BZIP domain-containing protein</fullName>
    </recommendedName>
</protein>
<dbReference type="GO" id="GO:0003677">
    <property type="term" value="F:DNA binding"/>
    <property type="evidence" value="ECO:0007669"/>
    <property type="project" value="UniProtKB-KW"/>
</dbReference>
<dbReference type="CDD" id="cd14704">
    <property type="entry name" value="bZIP_HY5-like"/>
    <property type="match status" value="1"/>
</dbReference>
<dbReference type="Pfam" id="PF00170">
    <property type="entry name" value="bZIP_1"/>
    <property type="match status" value="1"/>
</dbReference>
<dbReference type="STRING" id="1157962.A0A250X105"/>
<evidence type="ECO:0000256" key="6">
    <source>
        <dbReference type="ARBA" id="ARBA00023242"/>
    </source>
</evidence>
<evidence type="ECO:0000313" key="10">
    <source>
        <dbReference type="EMBL" id="GAX76757.1"/>
    </source>
</evidence>
<dbReference type="GO" id="GO:0003700">
    <property type="term" value="F:DNA-binding transcription factor activity"/>
    <property type="evidence" value="ECO:0007669"/>
    <property type="project" value="InterPro"/>
</dbReference>